<dbReference type="Gene3D" id="3.30.700.10">
    <property type="entry name" value="Glycoprotein, Type 4 Pilin"/>
    <property type="match status" value="1"/>
</dbReference>
<reference evidence="3" key="1">
    <citation type="submission" date="2019-08" db="EMBL/GenBank/DDBJ databases">
        <authorList>
            <person name="Kucharzyk K."/>
            <person name="Murdoch R.W."/>
            <person name="Higgins S."/>
            <person name="Loffler F."/>
        </authorList>
    </citation>
    <scope>NUCLEOTIDE SEQUENCE</scope>
</reference>
<keyword evidence="2" id="KW-0472">Membrane</keyword>
<dbReference type="EMBL" id="VSSQ01000258">
    <property type="protein sequence ID" value="MPL88460.1"/>
    <property type="molecule type" value="Genomic_DNA"/>
</dbReference>
<dbReference type="PRINTS" id="PR00813">
    <property type="entry name" value="BCTERIALGSPG"/>
</dbReference>
<dbReference type="InterPro" id="IPR045584">
    <property type="entry name" value="Pilin-like"/>
</dbReference>
<organism evidence="3">
    <name type="scientific">bioreactor metagenome</name>
    <dbReference type="NCBI Taxonomy" id="1076179"/>
    <lineage>
        <taxon>unclassified sequences</taxon>
        <taxon>metagenomes</taxon>
        <taxon>ecological metagenomes</taxon>
    </lineage>
</organism>
<dbReference type="Pfam" id="PF07963">
    <property type="entry name" value="N_methyl"/>
    <property type="match status" value="1"/>
</dbReference>
<protein>
    <recommendedName>
        <fullName evidence="4">Type II secretion system protein G</fullName>
    </recommendedName>
</protein>
<evidence type="ECO:0000256" key="1">
    <source>
        <dbReference type="ARBA" id="ARBA00022481"/>
    </source>
</evidence>
<dbReference type="AlphaFoldDB" id="A0A644VAZ4"/>
<name>A0A644VAZ4_9ZZZZ</name>
<keyword evidence="2" id="KW-0812">Transmembrane</keyword>
<gene>
    <name evidence="3" type="ORF">SDC9_34483</name>
</gene>
<dbReference type="SUPFAM" id="SSF54523">
    <property type="entry name" value="Pili subunits"/>
    <property type="match status" value="1"/>
</dbReference>
<dbReference type="InterPro" id="IPR012902">
    <property type="entry name" value="N_methyl_site"/>
</dbReference>
<accession>A0A644VAZ4</accession>
<evidence type="ECO:0008006" key="4">
    <source>
        <dbReference type="Google" id="ProtNLM"/>
    </source>
</evidence>
<dbReference type="GO" id="GO:0015628">
    <property type="term" value="P:protein secretion by the type II secretion system"/>
    <property type="evidence" value="ECO:0007669"/>
    <property type="project" value="InterPro"/>
</dbReference>
<dbReference type="PANTHER" id="PTHR30093">
    <property type="entry name" value="GENERAL SECRETION PATHWAY PROTEIN G"/>
    <property type="match status" value="1"/>
</dbReference>
<keyword evidence="2" id="KW-1133">Transmembrane helix</keyword>
<evidence type="ECO:0000313" key="3">
    <source>
        <dbReference type="EMBL" id="MPL88460.1"/>
    </source>
</evidence>
<keyword evidence="1" id="KW-0488">Methylation</keyword>
<proteinExistence type="predicted"/>
<evidence type="ECO:0000256" key="2">
    <source>
        <dbReference type="SAM" id="Phobius"/>
    </source>
</evidence>
<dbReference type="InterPro" id="IPR000983">
    <property type="entry name" value="Bac_GSPG_pilin"/>
</dbReference>
<comment type="caution">
    <text evidence="3">The sequence shown here is derived from an EMBL/GenBank/DDBJ whole genome shotgun (WGS) entry which is preliminary data.</text>
</comment>
<dbReference type="GO" id="GO:0015627">
    <property type="term" value="C:type II protein secretion system complex"/>
    <property type="evidence" value="ECO:0007669"/>
    <property type="project" value="InterPro"/>
</dbReference>
<feature type="transmembrane region" description="Helical" evidence="2">
    <location>
        <begin position="21"/>
        <end position="42"/>
    </location>
</feature>
<sequence length="129" mass="14202">MLKQIMSHKISLYRSRKGFTLIELVAVMAIVGVLAVALLPSIEAAMNRSENTRIITTLTKIDGAIKVYQLEHDGSLPTDLTVLKKARYIEKDTYNGIEYKKGAADNDYTLLGKNSNGDTITADGKITIE</sequence>
<dbReference type="PROSITE" id="PS00409">
    <property type="entry name" value="PROKAR_NTER_METHYL"/>
    <property type="match status" value="1"/>
</dbReference>
<dbReference type="NCBIfam" id="TIGR02532">
    <property type="entry name" value="IV_pilin_GFxxxE"/>
    <property type="match status" value="1"/>
</dbReference>